<protein>
    <recommendedName>
        <fullName evidence="2">mannose-1-phosphate guanylyltransferase</fullName>
        <ecNumber evidence="2">2.7.7.13</ecNumber>
    </recommendedName>
</protein>
<dbReference type="FunFam" id="3.90.550.10:FF:000046">
    <property type="entry name" value="Mannose-1-phosphate guanylyltransferase (GDP)"/>
    <property type="match status" value="1"/>
</dbReference>
<evidence type="ECO:0000256" key="6">
    <source>
        <dbReference type="ARBA" id="ARBA00023134"/>
    </source>
</evidence>
<evidence type="ECO:0000313" key="11">
    <source>
        <dbReference type="Proteomes" id="UP000190973"/>
    </source>
</evidence>
<evidence type="ECO:0000313" key="10">
    <source>
        <dbReference type="EMBL" id="OOM62590.1"/>
    </source>
</evidence>
<evidence type="ECO:0000256" key="3">
    <source>
        <dbReference type="ARBA" id="ARBA00022679"/>
    </source>
</evidence>
<evidence type="ECO:0000259" key="8">
    <source>
        <dbReference type="Pfam" id="PF00483"/>
    </source>
</evidence>
<dbReference type="EC" id="2.7.7.13" evidence="2"/>
<dbReference type="Pfam" id="PF00483">
    <property type="entry name" value="NTP_transferase"/>
    <property type="match status" value="1"/>
</dbReference>
<keyword evidence="3 10" id="KW-0808">Transferase</keyword>
<dbReference type="SUPFAM" id="SSF159283">
    <property type="entry name" value="Guanosine diphospho-D-mannose pyrophosphorylase/mannose-6-phosphate isomerase linker domain"/>
    <property type="match status" value="1"/>
</dbReference>
<dbReference type="PANTHER" id="PTHR46390">
    <property type="entry name" value="MANNOSE-1-PHOSPHATE GUANYLYLTRANSFERASE"/>
    <property type="match status" value="1"/>
</dbReference>
<dbReference type="SUPFAM" id="SSF53448">
    <property type="entry name" value="Nucleotide-diphospho-sugar transferases"/>
    <property type="match status" value="1"/>
</dbReference>
<keyword evidence="5" id="KW-0547">Nucleotide-binding</keyword>
<feature type="domain" description="MannoseP isomerase/GMP-like beta-helix" evidence="9">
    <location>
        <begin position="296"/>
        <end position="350"/>
    </location>
</feature>
<dbReference type="InterPro" id="IPR054566">
    <property type="entry name" value="ManC/GMP-like_b-helix"/>
</dbReference>
<comment type="similarity">
    <text evidence="1">Belongs to the mannose-6-phosphate isomerase type 2 family.</text>
</comment>
<comment type="caution">
    <text evidence="10">The sequence shown here is derived from an EMBL/GenBank/DDBJ whole genome shotgun (WGS) entry which is preliminary data.</text>
</comment>
<proteinExistence type="inferred from homology"/>
<evidence type="ECO:0000256" key="5">
    <source>
        <dbReference type="ARBA" id="ARBA00022741"/>
    </source>
</evidence>
<evidence type="ECO:0000256" key="4">
    <source>
        <dbReference type="ARBA" id="ARBA00022695"/>
    </source>
</evidence>
<evidence type="ECO:0000259" key="9">
    <source>
        <dbReference type="Pfam" id="PF22640"/>
    </source>
</evidence>
<dbReference type="PANTHER" id="PTHR46390:SF1">
    <property type="entry name" value="MANNOSE-1-PHOSPHATE GUANYLYLTRANSFERASE"/>
    <property type="match status" value="1"/>
</dbReference>
<dbReference type="InterPro" id="IPR051161">
    <property type="entry name" value="Mannose-6P_isomerase_type2"/>
</dbReference>
<keyword evidence="4 10" id="KW-0548">Nucleotidyltransferase</keyword>
<dbReference type="GO" id="GO:0009298">
    <property type="term" value="P:GDP-mannose biosynthetic process"/>
    <property type="evidence" value="ECO:0007669"/>
    <property type="project" value="TreeGrafter"/>
</dbReference>
<comment type="catalytic activity">
    <reaction evidence="7">
        <text>alpha-D-mannose 1-phosphate + GTP + H(+) = GDP-alpha-D-mannose + diphosphate</text>
        <dbReference type="Rhea" id="RHEA:15229"/>
        <dbReference type="ChEBI" id="CHEBI:15378"/>
        <dbReference type="ChEBI" id="CHEBI:33019"/>
        <dbReference type="ChEBI" id="CHEBI:37565"/>
        <dbReference type="ChEBI" id="CHEBI:57527"/>
        <dbReference type="ChEBI" id="CHEBI:58409"/>
        <dbReference type="EC" id="2.7.7.13"/>
    </reaction>
</comment>
<dbReference type="EMBL" id="LZZI01000021">
    <property type="protein sequence ID" value="OOM62590.1"/>
    <property type="molecule type" value="Genomic_DNA"/>
</dbReference>
<dbReference type="CDD" id="cd02509">
    <property type="entry name" value="GDP-M1P_Guanylyltransferase"/>
    <property type="match status" value="1"/>
</dbReference>
<dbReference type="GO" id="GO:0005525">
    <property type="term" value="F:GTP binding"/>
    <property type="evidence" value="ECO:0007669"/>
    <property type="project" value="UniProtKB-KW"/>
</dbReference>
<accession>A0A1S8SAM3</accession>
<dbReference type="Proteomes" id="UP000190973">
    <property type="component" value="Unassembled WGS sequence"/>
</dbReference>
<evidence type="ECO:0000256" key="2">
    <source>
        <dbReference type="ARBA" id="ARBA00012387"/>
    </source>
</evidence>
<evidence type="ECO:0000256" key="7">
    <source>
        <dbReference type="ARBA" id="ARBA00047343"/>
    </source>
</evidence>
<feature type="domain" description="Nucleotidyl transferase" evidence="8">
    <location>
        <begin position="5"/>
        <end position="288"/>
    </location>
</feature>
<evidence type="ECO:0000256" key="1">
    <source>
        <dbReference type="ARBA" id="ARBA00006115"/>
    </source>
</evidence>
<reference evidence="10 11" key="1">
    <citation type="submission" date="2016-05" db="EMBL/GenBank/DDBJ databases">
        <title>Microbial solvent formation.</title>
        <authorList>
            <person name="Poehlein A."/>
            <person name="Montoya Solano J.D."/>
            <person name="Flitsch S."/>
            <person name="Krabben P."/>
            <person name="Duerre P."/>
            <person name="Daniel R."/>
        </authorList>
    </citation>
    <scope>NUCLEOTIDE SEQUENCE [LARGE SCALE GENOMIC DNA]</scope>
    <source>
        <strain evidence="10 11">DSM 53</strain>
    </source>
</reference>
<dbReference type="InterPro" id="IPR029044">
    <property type="entry name" value="Nucleotide-diphossugar_trans"/>
</dbReference>
<dbReference type="GO" id="GO:0004475">
    <property type="term" value="F:mannose-1-phosphate guanylyltransferase (GTP) activity"/>
    <property type="evidence" value="ECO:0007669"/>
    <property type="project" value="UniProtKB-EC"/>
</dbReference>
<dbReference type="InterPro" id="IPR005835">
    <property type="entry name" value="NTP_transferase_dom"/>
</dbReference>
<name>A0A1S8SAM3_CLOBE</name>
<dbReference type="RefSeq" id="WP_077838308.1">
    <property type="nucleotide sequence ID" value="NZ_JABTAE010000001.1"/>
</dbReference>
<organism evidence="10 11">
    <name type="scientific">Clostridium beijerinckii</name>
    <name type="common">Clostridium MP</name>
    <dbReference type="NCBI Taxonomy" id="1520"/>
    <lineage>
        <taxon>Bacteria</taxon>
        <taxon>Bacillati</taxon>
        <taxon>Bacillota</taxon>
        <taxon>Clostridia</taxon>
        <taxon>Eubacteriales</taxon>
        <taxon>Clostridiaceae</taxon>
        <taxon>Clostridium</taxon>
    </lineage>
</organism>
<gene>
    <name evidence="10" type="primary">rfbM</name>
    <name evidence="10" type="ORF">CLBCK_16330</name>
</gene>
<dbReference type="Pfam" id="PF22640">
    <property type="entry name" value="ManC_GMP_beta-helix"/>
    <property type="match status" value="1"/>
</dbReference>
<keyword evidence="6" id="KW-0342">GTP-binding</keyword>
<dbReference type="Gene3D" id="3.90.550.10">
    <property type="entry name" value="Spore Coat Polysaccharide Biosynthesis Protein SpsA, Chain A"/>
    <property type="match status" value="1"/>
</dbReference>
<sequence>MKITAVVMAGGKGERFWPKSRKSLPKQFLSLTDDGKTMIQLTIERLKSLVDIDDVYIVTNKDYKNLVLEQIEGIPEENILLEPVAKNTAPCIGLAAMHIKKKYEDAVMIVLPSDHLIKYNEIYIDTLKAAIEVAKEDENLITIGITPSYPETGYGYINFGRDEEDIKRSNIYRVKRFVEKPNLETAKEYLSSGRYLWNSGMFVWKSSTILNNFRSLLAETYEGLKKIYETIGSEEEEYILEREFSKFESESIDYGIMERAGNIYTIPGSFGWDDVGSWLALERINRTNEDGNVIKGNVITINSKKSIIQGQDKLIAAIGIEDLIVVDTEDALLIASKESTQEVKKVIENLKICNRNEYL</sequence>
<dbReference type="InterPro" id="IPR049577">
    <property type="entry name" value="GMPP_N"/>
</dbReference>
<dbReference type="AlphaFoldDB" id="A0A1S8SAM3"/>